<keyword evidence="8" id="KW-1185">Reference proteome</keyword>
<keyword evidence="4" id="KW-0472">Membrane</keyword>
<dbReference type="InterPro" id="IPR003594">
    <property type="entry name" value="HATPase_dom"/>
</dbReference>
<dbReference type="EMBL" id="CAJJDP010000054">
    <property type="protein sequence ID" value="CAD8169996.1"/>
    <property type="molecule type" value="Genomic_DNA"/>
</dbReference>
<feature type="modified residue" description="4-aspartylphosphate" evidence="2">
    <location>
        <position position="1455"/>
    </location>
</feature>
<feature type="domain" description="Histidine kinase" evidence="5">
    <location>
        <begin position="233"/>
        <end position="471"/>
    </location>
</feature>
<dbReference type="InterPro" id="IPR001789">
    <property type="entry name" value="Sig_transdc_resp-reg_receiver"/>
</dbReference>
<dbReference type="PANTHER" id="PTHR43719">
    <property type="entry name" value="TWO-COMPONENT HISTIDINE KINASE"/>
    <property type="match status" value="1"/>
</dbReference>
<name>A0A8S1V5F4_PAROT</name>
<evidence type="ECO:0000313" key="8">
    <source>
        <dbReference type="Proteomes" id="UP000683925"/>
    </source>
</evidence>
<evidence type="ECO:0000256" key="4">
    <source>
        <dbReference type="SAM" id="Phobius"/>
    </source>
</evidence>
<dbReference type="InterPro" id="IPR050956">
    <property type="entry name" value="2C_system_His_kinase"/>
</dbReference>
<dbReference type="InterPro" id="IPR005467">
    <property type="entry name" value="His_kinase_dom"/>
</dbReference>
<feature type="modified residue" description="4-aspartylphosphate" evidence="2">
    <location>
        <position position="635"/>
    </location>
</feature>
<feature type="transmembrane region" description="Helical" evidence="4">
    <location>
        <begin position="764"/>
        <end position="784"/>
    </location>
</feature>
<dbReference type="PROSITE" id="PS50109">
    <property type="entry name" value="HIS_KIN"/>
    <property type="match status" value="2"/>
</dbReference>
<feature type="transmembrane region" description="Helical" evidence="4">
    <location>
        <begin position="805"/>
        <end position="824"/>
    </location>
</feature>
<evidence type="ECO:0008006" key="9">
    <source>
        <dbReference type="Google" id="ProtNLM"/>
    </source>
</evidence>
<proteinExistence type="predicted"/>
<comment type="caution">
    <text evidence="7">The sequence shown here is derived from an EMBL/GenBank/DDBJ whole genome shotgun (WGS) entry which is preliminary data.</text>
</comment>
<feature type="domain" description="Response regulatory" evidence="6">
    <location>
        <begin position="1403"/>
        <end position="1525"/>
    </location>
</feature>
<keyword evidence="4" id="KW-0812">Transmembrane</keyword>
<evidence type="ECO:0000256" key="3">
    <source>
        <dbReference type="SAM" id="MobiDB-lite"/>
    </source>
</evidence>
<keyword evidence="1 2" id="KW-0597">Phosphoprotein</keyword>
<feature type="compositionally biased region" description="Low complexity" evidence="3">
    <location>
        <begin position="496"/>
        <end position="512"/>
    </location>
</feature>
<organism evidence="7 8">
    <name type="scientific">Paramecium octaurelia</name>
    <dbReference type="NCBI Taxonomy" id="43137"/>
    <lineage>
        <taxon>Eukaryota</taxon>
        <taxon>Sar</taxon>
        <taxon>Alveolata</taxon>
        <taxon>Ciliophora</taxon>
        <taxon>Intramacronucleata</taxon>
        <taxon>Oligohymenophorea</taxon>
        <taxon>Peniculida</taxon>
        <taxon>Parameciidae</taxon>
        <taxon>Paramecium</taxon>
    </lineage>
</organism>
<sequence>MNIFQRVDCYFVASFPIIIYQLVLEVIEYQVIEPKTLGFQLSSASIIFIYQFYSFFQQHDVTSVAEQLITKQLLENSYIKIFTKNLEDLTPNILLSQNTSAQTIFTTRNKCENLELIPNSVNKELKIKSFLNSDIQLEESADSEIESPTKYQTFKNLRDFIISVVSNQQTQNTDNLFVASEIDIDSGKKQKFKVIINKEIQKYYIIAFIKIDSAIVRKQRNSIAKFKTRLANNFTHKLKTSLNATLAFLSNATNDRNVDKHVFQSYIHPSYIHSKIQLYQVQDLLDYLNKDQDQIGLQVTKFNLQQSLSQIYEFIEYQCKVKNITVKFLINGNDWKLQENQFYLYSDCQKFERVLFNLINNSYRFAPLNGELTIDLVYDSPNNKLHVKINDSGEGIPEDQLNLINTHAQLQNKYHVTNKYVSAKNKSKFGLTLQITNKLIYMLSDSNCSLSVRNDQQQGGCSFEFFIIINSTSREGSLEQIKYSNYIKESKQSSIKQQNKINRSSKSSSQRSILTRNQFFDQIEDEPQPLKPRLSRTYLIHEQRYQNNQIKRPTLSGIRDLQLSHVIDPINQNGTPNHQDSRFILIVDDEPFNHNTLTLMLQKLGHKQFLYSFNGQECIDKVKQNPLGIKTIFMDLDMPIMGGLQATQILIRMMTEGKIDYIPIIGCTAHDDFETQIKCLKIGMAHVVTKPVFIKSLQEAYRQIREEHLIQEHRSINFEIYTLFIVFLMKNQYIYQLIKTQLQYFNKSIFNNNKNCFQFSKFNYLVHVILIYFNIYVIGVINRTRHYNWVLKPKFDIDYDQWNPLLFYFTYSIQTLQIVIYLKIIKSNKYIYLSYAIRCCFIVYRVYFYGSTQLWSSFQLLNSNFKRNNRSQLVCYILSLLTFVLVYCLQYDGFLKMSMASEIFQCLSYMIYIMYMKKDNKQNLKMSRDMLLNEIQKNCFLKIFDKNRQLIFTYPTTVETQKLPFENNYKVYMDQELSSSPSNQKSFYRTKTFHTTEDFITYIETEDNLDSLHFNWYLATIIDSQTKTKTKYRVTQQKTNDELIVLYFMRIDPTIQKKSNGKFMHLKKDISNIFTHKLKTPLNAVLGHLTQAYYDQDVDTKIQNNYIKPAYVNSKLQLFQIQDLLEYLNSDQEASSLQICKINLKTLFISLQELIQSQCSMKNIHLLFTINEIKYNKMDKICIYSDVLKLERALFNLLNLSYRNTTQNGIISLNVTIDKEAEDASFQISDMGMELSQEEIDDLNQWIVCHNLFKVSKKKSHYQQEMLTTLSLTSKLIKSLNQFNNQSLELCQTENSGILYKFKININRERSADSSLEQYKIGYILKQRSCRLLHTHHNISQKSIFSGQDLSIPILEDSIDEPSANTPIIVKMSLPSKVRQQQQRQIADQPQQLSLTQIDQTKSILIVDDEPFNHDTLILMLKSLGFQSFFKAFDGQQAINIAIAKQNEIYVVFMDLDMPIMGGIEETKYLVQEMMKLHMPYFPIIGCTAHGDADSIEQCIQAGMLQVVVKPVFIKTLKETFNLISDHPQKTYNRIGSLLF</sequence>
<gene>
    <name evidence="7" type="ORF">POCTA_138.1.T0540243</name>
</gene>
<evidence type="ECO:0000259" key="5">
    <source>
        <dbReference type="PROSITE" id="PS50109"/>
    </source>
</evidence>
<dbReference type="GO" id="GO:0000160">
    <property type="term" value="P:phosphorelay signal transduction system"/>
    <property type="evidence" value="ECO:0007669"/>
    <property type="project" value="InterPro"/>
</dbReference>
<feature type="transmembrane region" description="Helical" evidence="4">
    <location>
        <begin position="830"/>
        <end position="852"/>
    </location>
</feature>
<dbReference type="PANTHER" id="PTHR43719:SF28">
    <property type="entry name" value="PEROXIDE STRESS-ACTIVATED HISTIDINE KINASE MAK1-RELATED"/>
    <property type="match status" value="1"/>
</dbReference>
<feature type="transmembrane region" description="Helical" evidence="4">
    <location>
        <begin position="873"/>
        <end position="893"/>
    </location>
</feature>
<keyword evidence="4" id="KW-1133">Transmembrane helix</keyword>
<evidence type="ECO:0000259" key="6">
    <source>
        <dbReference type="PROSITE" id="PS50110"/>
    </source>
</evidence>
<dbReference type="SMART" id="SM00448">
    <property type="entry name" value="REC"/>
    <property type="match status" value="2"/>
</dbReference>
<feature type="region of interest" description="Disordered" evidence="3">
    <location>
        <begin position="492"/>
        <end position="512"/>
    </location>
</feature>
<dbReference type="PROSITE" id="PS50110">
    <property type="entry name" value="RESPONSE_REGULATORY"/>
    <property type="match status" value="2"/>
</dbReference>
<evidence type="ECO:0000256" key="1">
    <source>
        <dbReference type="ARBA" id="ARBA00022553"/>
    </source>
</evidence>
<evidence type="ECO:0000256" key="2">
    <source>
        <dbReference type="PROSITE-ProRule" id="PRU00169"/>
    </source>
</evidence>
<dbReference type="Pfam" id="PF02518">
    <property type="entry name" value="HATPase_c"/>
    <property type="match status" value="1"/>
</dbReference>
<dbReference type="Pfam" id="PF00072">
    <property type="entry name" value="Response_reg"/>
    <property type="match status" value="2"/>
</dbReference>
<accession>A0A8S1V5F4</accession>
<evidence type="ECO:0000313" key="7">
    <source>
        <dbReference type="EMBL" id="CAD8169996.1"/>
    </source>
</evidence>
<feature type="domain" description="Response regulatory" evidence="6">
    <location>
        <begin position="583"/>
        <end position="705"/>
    </location>
</feature>
<dbReference type="CDD" id="cd17546">
    <property type="entry name" value="REC_hyHK_CKI1_RcsC-like"/>
    <property type="match status" value="2"/>
</dbReference>
<protein>
    <recommendedName>
        <fullName evidence="9">Response regulatory domain-containing protein</fullName>
    </recommendedName>
</protein>
<dbReference type="Proteomes" id="UP000683925">
    <property type="component" value="Unassembled WGS sequence"/>
</dbReference>
<reference evidence="7" key="1">
    <citation type="submission" date="2021-01" db="EMBL/GenBank/DDBJ databases">
        <authorList>
            <consortium name="Genoscope - CEA"/>
            <person name="William W."/>
        </authorList>
    </citation>
    <scope>NUCLEOTIDE SEQUENCE</scope>
</reference>
<feature type="domain" description="Histidine kinase" evidence="5">
    <location>
        <begin position="1073"/>
        <end position="1308"/>
    </location>
</feature>
<dbReference type="OrthoDB" id="21225at2759"/>